<gene>
    <name evidence="3" type="ORF">PV09_04975</name>
</gene>
<feature type="compositionally biased region" description="Acidic residues" evidence="2">
    <location>
        <begin position="383"/>
        <end position="392"/>
    </location>
</feature>
<keyword evidence="4" id="KW-1185">Reference proteome</keyword>
<evidence type="ECO:0000256" key="2">
    <source>
        <dbReference type="SAM" id="MobiDB-lite"/>
    </source>
</evidence>
<name>A0A0D1YSP3_9PEZI</name>
<keyword evidence="1" id="KW-0175">Coiled coil</keyword>
<evidence type="ECO:0000256" key="1">
    <source>
        <dbReference type="SAM" id="Coils"/>
    </source>
</evidence>
<dbReference type="Proteomes" id="UP000053259">
    <property type="component" value="Unassembled WGS sequence"/>
</dbReference>
<feature type="region of interest" description="Disordered" evidence="2">
    <location>
        <begin position="362"/>
        <end position="392"/>
    </location>
</feature>
<sequence>MGPKAKGKSKQIASDSIRSSRIISSSNNAVVPYLGARDLIGRQAYGVDSYAFDIGHGLDFQDYGTLLRHAVAQGDVAVDNQAYLYDYQNNLQQELAIHEQAVGAQEMAHHTQSLAAEAQGAFHEGRTRNNARQALLFEQYKNKFIQEQLESHNRAKNIWASGREQREAERELAEERQKEAQERQRIIDEGRHVAQQARAQKAISKAREERKAIKERRKEFSAIADQVKKEGATLALENAIKETMKAKKAAKKTRNHQTLKIADSSDLVSSFMSGSNPEATLPTSHAHDMPIHQGTLPPNLTPAIVQLPTRRLTNVGQTQSQQMPRNQPATQRMLPAPDPQTPAYPWLVDQMGAMNLGPGASVPTHVFTGAPQMQQSIPGMSDEGSDEDEEEE</sequence>
<protein>
    <submittedName>
        <fullName evidence="3">Uncharacterized protein</fullName>
    </submittedName>
</protein>
<feature type="coiled-coil region" evidence="1">
    <location>
        <begin position="163"/>
        <end position="223"/>
    </location>
</feature>
<organism evidence="3 4">
    <name type="scientific">Verruconis gallopava</name>
    <dbReference type="NCBI Taxonomy" id="253628"/>
    <lineage>
        <taxon>Eukaryota</taxon>
        <taxon>Fungi</taxon>
        <taxon>Dikarya</taxon>
        <taxon>Ascomycota</taxon>
        <taxon>Pezizomycotina</taxon>
        <taxon>Dothideomycetes</taxon>
        <taxon>Pleosporomycetidae</taxon>
        <taxon>Venturiales</taxon>
        <taxon>Sympoventuriaceae</taxon>
        <taxon>Verruconis</taxon>
    </lineage>
</organism>
<evidence type="ECO:0000313" key="4">
    <source>
        <dbReference type="Proteomes" id="UP000053259"/>
    </source>
</evidence>
<dbReference type="AlphaFoldDB" id="A0A0D1YSP3"/>
<dbReference type="InParanoid" id="A0A0D1YSP3"/>
<dbReference type="RefSeq" id="XP_016213521.1">
    <property type="nucleotide sequence ID" value="XM_016358420.1"/>
</dbReference>
<dbReference type="EMBL" id="KN847543">
    <property type="protein sequence ID" value="KIW03652.1"/>
    <property type="molecule type" value="Genomic_DNA"/>
</dbReference>
<reference evidence="3 4" key="1">
    <citation type="submission" date="2015-01" db="EMBL/GenBank/DDBJ databases">
        <title>The Genome Sequence of Ochroconis gallopava CBS43764.</title>
        <authorList>
            <consortium name="The Broad Institute Genomics Platform"/>
            <person name="Cuomo C."/>
            <person name="de Hoog S."/>
            <person name="Gorbushina A."/>
            <person name="Stielow B."/>
            <person name="Teixiera M."/>
            <person name="Abouelleil A."/>
            <person name="Chapman S.B."/>
            <person name="Priest M."/>
            <person name="Young S.K."/>
            <person name="Wortman J."/>
            <person name="Nusbaum C."/>
            <person name="Birren B."/>
        </authorList>
    </citation>
    <scope>NUCLEOTIDE SEQUENCE [LARGE SCALE GENOMIC DNA]</scope>
    <source>
        <strain evidence="3 4">CBS 43764</strain>
    </source>
</reference>
<accession>A0A0D1YSP3</accession>
<proteinExistence type="predicted"/>
<evidence type="ECO:0000313" key="3">
    <source>
        <dbReference type="EMBL" id="KIW03652.1"/>
    </source>
</evidence>
<dbReference type="HOGENOM" id="CLU_704383_0_0_1"/>
<dbReference type="VEuPathDB" id="FungiDB:PV09_04975"/>
<dbReference type="GeneID" id="27312948"/>